<dbReference type="AlphaFoldDB" id="A0A9N9ZLF9"/>
<dbReference type="EMBL" id="CABFOC020000074">
    <property type="protein sequence ID" value="CAH0057601.1"/>
    <property type="molecule type" value="Genomic_DNA"/>
</dbReference>
<organism evidence="2 3">
    <name type="scientific">Clonostachys solani</name>
    <dbReference type="NCBI Taxonomy" id="160281"/>
    <lineage>
        <taxon>Eukaryota</taxon>
        <taxon>Fungi</taxon>
        <taxon>Dikarya</taxon>
        <taxon>Ascomycota</taxon>
        <taxon>Pezizomycotina</taxon>
        <taxon>Sordariomycetes</taxon>
        <taxon>Hypocreomycetidae</taxon>
        <taxon>Hypocreales</taxon>
        <taxon>Bionectriaceae</taxon>
        <taxon>Clonostachys</taxon>
    </lineage>
</organism>
<name>A0A9N9ZLF9_9HYPO</name>
<reference evidence="3" key="1">
    <citation type="submission" date="2019-06" db="EMBL/GenBank/DDBJ databases">
        <authorList>
            <person name="Broberg M."/>
        </authorList>
    </citation>
    <scope>NUCLEOTIDE SEQUENCE [LARGE SCALE GENOMIC DNA]</scope>
</reference>
<feature type="region of interest" description="Disordered" evidence="1">
    <location>
        <begin position="793"/>
        <end position="824"/>
    </location>
</feature>
<reference evidence="2 3" key="2">
    <citation type="submission" date="2021-10" db="EMBL/GenBank/DDBJ databases">
        <authorList>
            <person name="Piombo E."/>
        </authorList>
    </citation>
    <scope>NUCLEOTIDE SEQUENCE [LARGE SCALE GENOMIC DNA]</scope>
</reference>
<dbReference type="SUPFAM" id="SSF57850">
    <property type="entry name" value="RING/U-box"/>
    <property type="match status" value="1"/>
</dbReference>
<evidence type="ECO:0000313" key="2">
    <source>
        <dbReference type="EMBL" id="CAH0057601.1"/>
    </source>
</evidence>
<evidence type="ECO:0000313" key="3">
    <source>
        <dbReference type="Proteomes" id="UP000775872"/>
    </source>
</evidence>
<proteinExistence type="predicted"/>
<sequence>MRSSVTARLRSASLAVGPFKPSHITNSPDLPRTKIGPAAEHLHTQLLELYWEGVERDVELIMRTLSEWRSEDIPRMEEEEDGMVIYGYETFLDQVCESRRSKSWENGVSSPTAYTDSLRNRAWEILADAESEQRRTAARKLIEYESRKDTLKHRARMLLQAAQWLDFDKVVEHREPLHSDLRLAPAQLKLTMDPDTSTLKHHNVTCGQCHTAIRGSMFIKIFDPSYVLCQNCYFTPPNYGSQDYCKKLKTCPLDEDITAEISQKLCTCRRGAQAQVEGDGSKLFPMDSDLGPRHIQCGLTNLDKFLAEAKFDSTRLKQDKNKSLLEISVEMLYDTNKASAKGFRTSGNLSQWEYYMPEFGSDEIHKQGGGTPPYFRPAQPQHPFGHVHMAVRFGTLVFENGVANTNGGVVITPRNQINLLPPVKVSATGESERSLLLTGNDKRVLYSQNRPRILKRYKLVAKQVVGGTFCGYLDKEAEDRILSLLLEGSEVKGESQKEYMGLLMAALKEYLFDYVDLHLRAMAGRLTDPKLNLAWNFASNNCKDFCENLLDCDHIQSLFASTISKTSTKPAYLVSFVTKSRGPLVVAPWSKHDSPNGFVEEYLLRIQHGRHEDSDLIDSLSEYWSDFGAFEKPLYPNQNLFPWDCTEAYGEHHIKCGSCNISKHVWASPFDAWSIISMHLQRDGFLYAQHHPDITFAKSQMRRTEWFRNRLDLLLAHDSLLTAATAMARSPEIRKATQWLSGSDVAPGVQRAKLGSIHRAQPHSHHFDRSKLGQGGGIGALFVADWVKGTHQSRRHKYEQRRDEQMNRKETRYEQSYGTASKSHSSGRYFSEMPYGKADAWDWSRTSGNMWYMQEYAGGYGGGYGGGSSGDGGDYRG</sequence>
<gene>
    <name evidence="2" type="ORF">CSOL1703_00007386</name>
</gene>
<dbReference type="Proteomes" id="UP000775872">
    <property type="component" value="Unassembled WGS sequence"/>
</dbReference>
<dbReference type="OrthoDB" id="4455544at2759"/>
<keyword evidence="3" id="KW-1185">Reference proteome</keyword>
<protein>
    <submittedName>
        <fullName evidence="2">Uncharacterized protein</fullName>
    </submittedName>
</protein>
<accession>A0A9N9ZLF9</accession>
<feature type="compositionally biased region" description="Basic and acidic residues" evidence="1">
    <location>
        <begin position="800"/>
        <end position="813"/>
    </location>
</feature>
<feature type="compositionally biased region" description="Polar residues" evidence="1">
    <location>
        <begin position="814"/>
        <end position="824"/>
    </location>
</feature>
<feature type="non-terminal residue" evidence="2">
    <location>
        <position position="1"/>
    </location>
</feature>
<comment type="caution">
    <text evidence="2">The sequence shown here is derived from an EMBL/GenBank/DDBJ whole genome shotgun (WGS) entry which is preliminary data.</text>
</comment>
<evidence type="ECO:0000256" key="1">
    <source>
        <dbReference type="SAM" id="MobiDB-lite"/>
    </source>
</evidence>